<dbReference type="SUPFAM" id="SSF53756">
    <property type="entry name" value="UDP-Glycosyltransferase/glycogen phosphorylase"/>
    <property type="match status" value="1"/>
</dbReference>
<dbReference type="Pfam" id="PF00534">
    <property type="entry name" value="Glycos_transf_1"/>
    <property type="match status" value="1"/>
</dbReference>
<feature type="domain" description="Glycosyl transferase family 1" evidence="1">
    <location>
        <begin position="199"/>
        <end position="362"/>
    </location>
</feature>
<feature type="domain" description="Glycosyltransferase subfamily 4-like N-terminal" evidence="2">
    <location>
        <begin position="18"/>
        <end position="188"/>
    </location>
</feature>
<dbReference type="Gene3D" id="3.40.50.2000">
    <property type="entry name" value="Glycogen Phosphorylase B"/>
    <property type="match status" value="2"/>
</dbReference>
<dbReference type="AlphaFoldDB" id="A0A0F9QPX9"/>
<organism evidence="3">
    <name type="scientific">marine sediment metagenome</name>
    <dbReference type="NCBI Taxonomy" id="412755"/>
    <lineage>
        <taxon>unclassified sequences</taxon>
        <taxon>metagenomes</taxon>
        <taxon>ecological metagenomes</taxon>
    </lineage>
</organism>
<dbReference type="InterPro" id="IPR001296">
    <property type="entry name" value="Glyco_trans_1"/>
</dbReference>
<dbReference type="InterPro" id="IPR028098">
    <property type="entry name" value="Glyco_trans_4-like_N"/>
</dbReference>
<dbReference type="InterPro" id="IPR050194">
    <property type="entry name" value="Glycosyltransferase_grp1"/>
</dbReference>
<dbReference type="PANTHER" id="PTHR45947:SF3">
    <property type="entry name" value="SULFOQUINOVOSYL TRANSFERASE SQD2"/>
    <property type="match status" value="1"/>
</dbReference>
<protein>
    <recommendedName>
        <fullName evidence="4">Glycosyl transferase family 1 domain-containing protein</fullName>
    </recommendedName>
</protein>
<dbReference type="Pfam" id="PF13439">
    <property type="entry name" value="Glyco_transf_4"/>
    <property type="match status" value="1"/>
</dbReference>
<comment type="caution">
    <text evidence="3">The sequence shown here is derived from an EMBL/GenBank/DDBJ whole genome shotgun (WGS) entry which is preliminary data.</text>
</comment>
<evidence type="ECO:0000259" key="1">
    <source>
        <dbReference type="Pfam" id="PF00534"/>
    </source>
</evidence>
<name>A0A0F9QPX9_9ZZZZ</name>
<evidence type="ECO:0000313" key="3">
    <source>
        <dbReference type="EMBL" id="KKN46240.1"/>
    </source>
</evidence>
<evidence type="ECO:0000259" key="2">
    <source>
        <dbReference type="Pfam" id="PF13439"/>
    </source>
</evidence>
<proteinExistence type="predicted"/>
<accession>A0A0F9QPX9</accession>
<gene>
    <name evidence="3" type="ORF">LCGC14_0674960</name>
</gene>
<dbReference type="EMBL" id="LAZR01001340">
    <property type="protein sequence ID" value="KKN46240.1"/>
    <property type="molecule type" value="Genomic_DNA"/>
</dbReference>
<dbReference type="PROSITE" id="PS51257">
    <property type="entry name" value="PROKAR_LIPOPROTEIN"/>
    <property type="match status" value="1"/>
</dbReference>
<sequence>MVKQKLEIGFFSGMYSQINGTAIACRSLAEALAQNTDHNIHVYAPGIQKSRAIPKNLILHNFYGAPISPKTGFVLSLPLHKYFFCQHDYLDIAHVHTHASYGSMAINWSKYIGIPMVGTHNSPLSFYTSQYIPIIGKLLSKMDWIWRYERHVLDKYDLVSVPTKSKKGLLRKQKFKEPIICLSNGVSDSYFTDVKENGIRDKYNLDNKKILLYASRLSPEKHQLSIIKIFKQIHKEIPNSHLVLCGSDGPLTSHVKKLINKKDYKDYVSYLGRIPFTDLLKLYNTADISCLWSQVEAEGLVLLESMAQGTPCIGANSVGISDVIRHGKTGYLSKNLDDFKNQVVKLLKDDDLRLEMGKNSKKIAENYRVSNIAKIWVKLYKFLINELYPLRYYKSERRERVNLVKEFILEMPAVSF</sequence>
<dbReference type="PANTHER" id="PTHR45947">
    <property type="entry name" value="SULFOQUINOVOSYL TRANSFERASE SQD2"/>
    <property type="match status" value="1"/>
</dbReference>
<reference evidence="3" key="1">
    <citation type="journal article" date="2015" name="Nature">
        <title>Complex archaea that bridge the gap between prokaryotes and eukaryotes.</title>
        <authorList>
            <person name="Spang A."/>
            <person name="Saw J.H."/>
            <person name="Jorgensen S.L."/>
            <person name="Zaremba-Niedzwiedzka K."/>
            <person name="Martijn J."/>
            <person name="Lind A.E."/>
            <person name="van Eijk R."/>
            <person name="Schleper C."/>
            <person name="Guy L."/>
            <person name="Ettema T.J."/>
        </authorList>
    </citation>
    <scope>NUCLEOTIDE SEQUENCE</scope>
</reference>
<dbReference type="GO" id="GO:0016757">
    <property type="term" value="F:glycosyltransferase activity"/>
    <property type="evidence" value="ECO:0007669"/>
    <property type="project" value="InterPro"/>
</dbReference>
<evidence type="ECO:0008006" key="4">
    <source>
        <dbReference type="Google" id="ProtNLM"/>
    </source>
</evidence>